<comment type="caution">
    <text evidence="1">The sequence shown here is derived from an EMBL/GenBank/DDBJ whole genome shotgun (WGS) entry which is preliminary data.</text>
</comment>
<name>A0A6N6JFA9_9RHOB</name>
<evidence type="ECO:0000313" key="2">
    <source>
        <dbReference type="Proteomes" id="UP000436822"/>
    </source>
</evidence>
<dbReference type="RefSeq" id="WP_159806288.1">
    <property type="nucleotide sequence ID" value="NZ_BLJE01000002.1"/>
</dbReference>
<sequence length="96" mass="10835">MSADVQSFKLPERPNRDVSEQLYKLAINLPQNATLDVNAKDVRRLGALNAQLLFVIAKEFQQTGQTLTLTEPSDQFQKSLRSMGFSENAFEESETE</sequence>
<evidence type="ECO:0008006" key="3">
    <source>
        <dbReference type="Google" id="ProtNLM"/>
    </source>
</evidence>
<evidence type="ECO:0000313" key="1">
    <source>
        <dbReference type="EMBL" id="GFE64814.1"/>
    </source>
</evidence>
<reference evidence="1 2" key="1">
    <citation type="submission" date="2019-12" db="EMBL/GenBank/DDBJ databases">
        <title>Litoreibacter badius sp. nov., a novel bacteriochlorophyll a-containing bacterium in the genus Litoreibacter.</title>
        <authorList>
            <person name="Kanamuro M."/>
            <person name="Takabe Y."/>
            <person name="Mori K."/>
            <person name="Takaichi S."/>
            <person name="Hanada S."/>
        </authorList>
    </citation>
    <scope>NUCLEOTIDE SEQUENCE [LARGE SCALE GENOMIC DNA]</scope>
    <source>
        <strain evidence="1 2">K6</strain>
    </source>
</reference>
<keyword evidence="2" id="KW-1185">Reference proteome</keyword>
<gene>
    <name evidence="1" type="ORF">KIN_18880</name>
</gene>
<dbReference type="EMBL" id="BLJE01000002">
    <property type="protein sequence ID" value="GFE64814.1"/>
    <property type="molecule type" value="Genomic_DNA"/>
</dbReference>
<dbReference type="Proteomes" id="UP000436822">
    <property type="component" value="Unassembled WGS sequence"/>
</dbReference>
<protein>
    <recommendedName>
        <fullName evidence="3">STAS domain-containing protein</fullName>
    </recommendedName>
</protein>
<organism evidence="1 2">
    <name type="scientific">Litoreibacter roseus</name>
    <dbReference type="NCBI Taxonomy" id="2601869"/>
    <lineage>
        <taxon>Bacteria</taxon>
        <taxon>Pseudomonadati</taxon>
        <taxon>Pseudomonadota</taxon>
        <taxon>Alphaproteobacteria</taxon>
        <taxon>Rhodobacterales</taxon>
        <taxon>Roseobacteraceae</taxon>
        <taxon>Litoreibacter</taxon>
    </lineage>
</organism>
<dbReference type="AlphaFoldDB" id="A0A6N6JFA9"/>
<accession>A0A6N6JFA9</accession>
<proteinExistence type="predicted"/>